<comment type="cofactor">
    <cofactor evidence="1">
        <name>L-ascorbate</name>
        <dbReference type="ChEBI" id="CHEBI:38290"/>
    </cofactor>
</comment>
<dbReference type="InterPro" id="IPR027443">
    <property type="entry name" value="IPNS-like_sf"/>
</dbReference>
<dbReference type="Proteomes" id="UP000604825">
    <property type="component" value="Unassembled WGS sequence"/>
</dbReference>
<evidence type="ECO:0000256" key="4">
    <source>
        <dbReference type="ARBA" id="ARBA00023004"/>
    </source>
</evidence>
<comment type="similarity">
    <text evidence="5">Belongs to the iron/ascorbate-dependent oxidoreductase family.</text>
</comment>
<dbReference type="Gene3D" id="2.60.120.330">
    <property type="entry name" value="B-lactam Antibiotic, Isopenicillin N Synthase, Chain"/>
    <property type="match status" value="1"/>
</dbReference>
<gene>
    <name evidence="7" type="ORF">NCGR_LOCUS58415</name>
</gene>
<evidence type="ECO:0000313" key="7">
    <source>
        <dbReference type="EMBL" id="CAD6334317.1"/>
    </source>
</evidence>
<dbReference type="GO" id="GO:0046872">
    <property type="term" value="F:metal ion binding"/>
    <property type="evidence" value="ECO:0007669"/>
    <property type="project" value="UniProtKB-KW"/>
</dbReference>
<dbReference type="InterPro" id="IPR005123">
    <property type="entry name" value="Oxoglu/Fe-dep_dioxygenase_dom"/>
</dbReference>
<evidence type="ECO:0000256" key="1">
    <source>
        <dbReference type="ARBA" id="ARBA00001961"/>
    </source>
</evidence>
<evidence type="ECO:0000313" key="8">
    <source>
        <dbReference type="Proteomes" id="UP000604825"/>
    </source>
</evidence>
<evidence type="ECO:0000259" key="6">
    <source>
        <dbReference type="PROSITE" id="PS51471"/>
    </source>
</evidence>
<comment type="caution">
    <text evidence="7">The sequence shown here is derived from an EMBL/GenBank/DDBJ whole genome shotgun (WGS) entry which is preliminary data.</text>
</comment>
<accession>A0A811RWJ2</accession>
<dbReference type="PANTHER" id="PTHR47990">
    <property type="entry name" value="2-OXOGLUTARATE (2OG) AND FE(II)-DEPENDENT OXYGENASE SUPERFAMILY PROTEIN-RELATED"/>
    <property type="match status" value="1"/>
</dbReference>
<dbReference type="Pfam" id="PF03171">
    <property type="entry name" value="2OG-FeII_Oxy"/>
    <property type="match status" value="1"/>
</dbReference>
<organism evidence="7 8">
    <name type="scientific">Miscanthus lutarioriparius</name>
    <dbReference type="NCBI Taxonomy" id="422564"/>
    <lineage>
        <taxon>Eukaryota</taxon>
        <taxon>Viridiplantae</taxon>
        <taxon>Streptophyta</taxon>
        <taxon>Embryophyta</taxon>
        <taxon>Tracheophyta</taxon>
        <taxon>Spermatophyta</taxon>
        <taxon>Magnoliopsida</taxon>
        <taxon>Liliopsida</taxon>
        <taxon>Poales</taxon>
        <taxon>Poaceae</taxon>
        <taxon>PACMAD clade</taxon>
        <taxon>Panicoideae</taxon>
        <taxon>Andropogonodae</taxon>
        <taxon>Andropogoneae</taxon>
        <taxon>Saccharinae</taxon>
        <taxon>Miscanthus</taxon>
    </lineage>
</organism>
<sequence>MVVLTKCELEQIALPAVQLAAPPLALVPEVDLSAVEASDAARSAAARAVAKACEDHGFFKVTGHGVLAPLLARLDAAAAAFFALPQRDKDKAAAGAGGGSPPFGYASKRIGGNGDLGWIEYLLLGVTAAGAAAAPVALSEGADSSCFRDVLDEYIAAVRRMTCTVLELVAQGLGLDDEGVFSRLVLDRDSDSLLRVNHYPARPEAAGEPAEVRRRLTGFGEHTDPQIISVLRSNDAAGLEMSLRDGTWVSVPSDTRSFFVNVGDALQVLTNGRFRSVRHRVMVSSARPRVSVIFFGGPPPRQRLAPLPGLVDREGGRRRYREFTWREYKTSAYRTKLADNRLCYFETTATAATS</sequence>
<keyword evidence="4 5" id="KW-0408">Iron</keyword>
<name>A0A811RWJ2_9POAL</name>
<protein>
    <recommendedName>
        <fullName evidence="6">Fe2OG dioxygenase domain-containing protein</fullName>
    </recommendedName>
</protein>
<dbReference type="OrthoDB" id="288590at2759"/>
<evidence type="ECO:0000256" key="5">
    <source>
        <dbReference type="RuleBase" id="RU003682"/>
    </source>
</evidence>
<keyword evidence="2 5" id="KW-0479">Metal-binding</keyword>
<dbReference type="AlphaFoldDB" id="A0A811RWJ2"/>
<dbReference type="InterPro" id="IPR044861">
    <property type="entry name" value="IPNS-like_FE2OG_OXY"/>
</dbReference>
<evidence type="ECO:0000256" key="2">
    <source>
        <dbReference type="ARBA" id="ARBA00022723"/>
    </source>
</evidence>
<dbReference type="PRINTS" id="PR00682">
    <property type="entry name" value="IPNSYNTHASE"/>
</dbReference>
<evidence type="ECO:0000256" key="3">
    <source>
        <dbReference type="ARBA" id="ARBA00023002"/>
    </source>
</evidence>
<dbReference type="InterPro" id="IPR050231">
    <property type="entry name" value="Iron_ascorbate_oxido_reductase"/>
</dbReference>
<dbReference type="Pfam" id="PF14226">
    <property type="entry name" value="DIOX_N"/>
    <property type="match status" value="1"/>
</dbReference>
<feature type="domain" description="Fe2OG dioxygenase" evidence="6">
    <location>
        <begin position="189"/>
        <end position="298"/>
    </location>
</feature>
<keyword evidence="8" id="KW-1185">Reference proteome</keyword>
<dbReference type="PROSITE" id="PS51471">
    <property type="entry name" value="FE2OG_OXY"/>
    <property type="match status" value="1"/>
</dbReference>
<dbReference type="EMBL" id="CAJGYO010000017">
    <property type="protein sequence ID" value="CAD6334317.1"/>
    <property type="molecule type" value="Genomic_DNA"/>
</dbReference>
<reference evidence="7" key="1">
    <citation type="submission" date="2020-10" db="EMBL/GenBank/DDBJ databases">
        <authorList>
            <person name="Han B."/>
            <person name="Lu T."/>
            <person name="Zhao Q."/>
            <person name="Huang X."/>
            <person name="Zhao Y."/>
        </authorList>
    </citation>
    <scope>NUCLEOTIDE SEQUENCE</scope>
</reference>
<dbReference type="FunFam" id="2.60.120.330:FF:000027">
    <property type="entry name" value="Gibberellin 2-beta-dioxygenase"/>
    <property type="match status" value="1"/>
</dbReference>
<dbReference type="SUPFAM" id="SSF51197">
    <property type="entry name" value="Clavaminate synthase-like"/>
    <property type="match status" value="1"/>
</dbReference>
<dbReference type="InterPro" id="IPR026992">
    <property type="entry name" value="DIOX_N"/>
</dbReference>
<proteinExistence type="inferred from homology"/>
<keyword evidence="3 5" id="KW-0560">Oxidoreductase</keyword>
<dbReference type="GO" id="GO:0016491">
    <property type="term" value="F:oxidoreductase activity"/>
    <property type="evidence" value="ECO:0007669"/>
    <property type="project" value="UniProtKB-KW"/>
</dbReference>